<name>A0A9P8XQG4_9PEZI</name>
<evidence type="ECO:0000313" key="2">
    <source>
        <dbReference type="Proteomes" id="UP000756346"/>
    </source>
</evidence>
<dbReference type="GeneID" id="70185496"/>
<sequence length="204" mass="23190">MGLSRKNFDCLGSKNQSFFKRRVQSSYQKGWSHAEIVRLQFVLLGEVLPNLESMTIMGCDLVRSRRPVPSQRNPPKSREGPFTKVHTLLIHDIREEEHVSLAQLHLFPGLLRLSLRSTHLRTSTTCSLKHLRKLTIHDCSLDSNSDFTKLLQACPRLADLSVGDIFIGVSDRQALGINRVGNAIRESSPEIRQLRVDLKPRKDD</sequence>
<evidence type="ECO:0000313" key="1">
    <source>
        <dbReference type="EMBL" id="KAH7012099.1"/>
    </source>
</evidence>
<dbReference type="Proteomes" id="UP000756346">
    <property type="component" value="Unassembled WGS sequence"/>
</dbReference>
<accession>A0A9P8XQG4</accession>
<keyword evidence="2" id="KW-1185">Reference proteome</keyword>
<dbReference type="AlphaFoldDB" id="A0A9P8XQG4"/>
<reference evidence="1" key="1">
    <citation type="journal article" date="2021" name="Nat. Commun.">
        <title>Genetic determinants of endophytism in the Arabidopsis root mycobiome.</title>
        <authorList>
            <person name="Mesny F."/>
            <person name="Miyauchi S."/>
            <person name="Thiergart T."/>
            <person name="Pickel B."/>
            <person name="Atanasova L."/>
            <person name="Karlsson M."/>
            <person name="Huettel B."/>
            <person name="Barry K.W."/>
            <person name="Haridas S."/>
            <person name="Chen C."/>
            <person name="Bauer D."/>
            <person name="Andreopoulos W."/>
            <person name="Pangilinan J."/>
            <person name="LaButti K."/>
            <person name="Riley R."/>
            <person name="Lipzen A."/>
            <person name="Clum A."/>
            <person name="Drula E."/>
            <person name="Henrissat B."/>
            <person name="Kohler A."/>
            <person name="Grigoriev I.V."/>
            <person name="Martin F.M."/>
            <person name="Hacquard S."/>
        </authorList>
    </citation>
    <scope>NUCLEOTIDE SEQUENCE</scope>
    <source>
        <strain evidence="1">MPI-CAGE-CH-0230</strain>
    </source>
</reference>
<proteinExistence type="predicted"/>
<protein>
    <recommendedName>
        <fullName evidence="3">F-box domain-containing protein</fullName>
    </recommendedName>
</protein>
<dbReference type="InterPro" id="IPR032675">
    <property type="entry name" value="LRR_dom_sf"/>
</dbReference>
<dbReference type="RefSeq" id="XP_046004475.1">
    <property type="nucleotide sequence ID" value="XM_046155950.1"/>
</dbReference>
<dbReference type="Gene3D" id="3.80.10.10">
    <property type="entry name" value="Ribonuclease Inhibitor"/>
    <property type="match status" value="1"/>
</dbReference>
<comment type="caution">
    <text evidence="1">The sequence shown here is derived from an EMBL/GenBank/DDBJ whole genome shotgun (WGS) entry which is preliminary data.</text>
</comment>
<gene>
    <name evidence="1" type="ORF">B0I36DRAFT_340523</name>
</gene>
<organism evidence="1 2">
    <name type="scientific">Microdochium trichocladiopsis</name>
    <dbReference type="NCBI Taxonomy" id="1682393"/>
    <lineage>
        <taxon>Eukaryota</taxon>
        <taxon>Fungi</taxon>
        <taxon>Dikarya</taxon>
        <taxon>Ascomycota</taxon>
        <taxon>Pezizomycotina</taxon>
        <taxon>Sordariomycetes</taxon>
        <taxon>Xylariomycetidae</taxon>
        <taxon>Xylariales</taxon>
        <taxon>Microdochiaceae</taxon>
        <taxon>Microdochium</taxon>
    </lineage>
</organism>
<dbReference type="SUPFAM" id="SSF52058">
    <property type="entry name" value="L domain-like"/>
    <property type="match status" value="1"/>
</dbReference>
<evidence type="ECO:0008006" key="3">
    <source>
        <dbReference type="Google" id="ProtNLM"/>
    </source>
</evidence>
<dbReference type="EMBL" id="JAGTJQ010000015">
    <property type="protein sequence ID" value="KAH7012099.1"/>
    <property type="molecule type" value="Genomic_DNA"/>
</dbReference>